<gene>
    <name evidence="1" type="ORF">UFOVP178_7</name>
</gene>
<accession>A0A6J7WAU3</accession>
<dbReference type="EMBL" id="LR798215">
    <property type="protein sequence ID" value="CAB5194438.1"/>
    <property type="molecule type" value="Genomic_DNA"/>
</dbReference>
<name>A0A6J7WAU3_9CAUD</name>
<protein>
    <submittedName>
        <fullName evidence="1">Uncharacterized protein</fullName>
    </submittedName>
</protein>
<organism evidence="1">
    <name type="scientific">uncultured Caudovirales phage</name>
    <dbReference type="NCBI Taxonomy" id="2100421"/>
    <lineage>
        <taxon>Viruses</taxon>
        <taxon>Duplodnaviria</taxon>
        <taxon>Heunggongvirae</taxon>
        <taxon>Uroviricota</taxon>
        <taxon>Caudoviricetes</taxon>
        <taxon>Peduoviridae</taxon>
        <taxon>Maltschvirus</taxon>
        <taxon>Maltschvirus maltsch</taxon>
    </lineage>
</organism>
<proteinExistence type="predicted"/>
<reference evidence="1" key="1">
    <citation type="submission" date="2020-05" db="EMBL/GenBank/DDBJ databases">
        <authorList>
            <person name="Chiriac C."/>
            <person name="Salcher M."/>
            <person name="Ghai R."/>
            <person name="Kavagutti S V."/>
        </authorList>
    </citation>
    <scope>NUCLEOTIDE SEQUENCE</scope>
</reference>
<sequence length="140" mass="15127">MIFNQAFVPGKRYPNSRVVVGNVTIDAAEFQSNETVHSDRTFTTGYGGATKVDVKGYTITGRIQAYVAKSGVSPETSFTNLPARGSITRIKLWSGGHYAEGDALILERQIVSSGGKFTVVDISFESDGMWDVVTSVVELV</sequence>
<evidence type="ECO:0000313" key="1">
    <source>
        <dbReference type="EMBL" id="CAB5194438.1"/>
    </source>
</evidence>